<dbReference type="RefSeq" id="WP_018979602.1">
    <property type="nucleotide sequence ID" value="NZ_BAQD01000001.1"/>
</dbReference>
<keyword evidence="4 6" id="KW-1133">Transmembrane helix</keyword>
<reference evidence="7" key="1">
    <citation type="submission" date="2013-04" db="EMBL/GenBank/DDBJ databases">
        <title>The genome sequencing project of 58 acetic acid bacteria.</title>
        <authorList>
            <person name="Okamoto-Kainuma A."/>
            <person name="Ishikawa M."/>
            <person name="Umino S."/>
            <person name="Koizumi Y."/>
            <person name="Shiwa Y."/>
            <person name="Yoshikawa H."/>
            <person name="Matsutani M."/>
            <person name="Matsushita K."/>
        </authorList>
    </citation>
    <scope>NUCLEOTIDE SEQUENCE</scope>
    <source>
        <strain evidence="7">DSM 15669</strain>
    </source>
</reference>
<proteinExistence type="predicted"/>
<feature type="transmembrane region" description="Helical" evidence="6">
    <location>
        <begin position="36"/>
        <end position="58"/>
    </location>
</feature>
<evidence type="ECO:0000256" key="1">
    <source>
        <dbReference type="ARBA" id="ARBA00004141"/>
    </source>
</evidence>
<evidence type="ECO:0000313" key="8">
    <source>
        <dbReference type="Proteomes" id="UP001062901"/>
    </source>
</evidence>
<keyword evidence="2" id="KW-0813">Transport</keyword>
<evidence type="ECO:0000313" key="7">
    <source>
        <dbReference type="EMBL" id="GBQ04730.1"/>
    </source>
</evidence>
<dbReference type="Proteomes" id="UP001062901">
    <property type="component" value="Unassembled WGS sequence"/>
</dbReference>
<evidence type="ECO:0000256" key="3">
    <source>
        <dbReference type="ARBA" id="ARBA00022692"/>
    </source>
</evidence>
<evidence type="ECO:0000256" key="5">
    <source>
        <dbReference type="ARBA" id="ARBA00023136"/>
    </source>
</evidence>
<keyword evidence="5 6" id="KW-0472">Membrane</keyword>
<keyword evidence="3 6" id="KW-0812">Transmembrane</keyword>
<dbReference type="Gene3D" id="1.20.1740.10">
    <property type="entry name" value="Amino acid/polyamine transporter I"/>
    <property type="match status" value="1"/>
</dbReference>
<feature type="transmembrane region" description="Helical" evidence="6">
    <location>
        <begin position="64"/>
        <end position="87"/>
    </location>
</feature>
<comment type="subcellular location">
    <subcellularLocation>
        <location evidence="1">Membrane</location>
        <topology evidence="1">Multi-pass membrane protein</topology>
    </subcellularLocation>
</comment>
<gene>
    <name evidence="7" type="ORF">AA15669_0111</name>
</gene>
<accession>A0ABQ0NW07</accession>
<dbReference type="Pfam" id="PF13520">
    <property type="entry name" value="AA_permease_2"/>
    <property type="match status" value="1"/>
</dbReference>
<dbReference type="InterPro" id="IPR002293">
    <property type="entry name" value="AA/rel_permease1"/>
</dbReference>
<feature type="transmembrane region" description="Helical" evidence="6">
    <location>
        <begin position="236"/>
        <end position="257"/>
    </location>
</feature>
<feature type="transmembrane region" description="Helical" evidence="6">
    <location>
        <begin position="168"/>
        <end position="188"/>
    </location>
</feature>
<feature type="transmembrane region" description="Helical" evidence="6">
    <location>
        <begin position="399"/>
        <end position="417"/>
    </location>
</feature>
<protein>
    <submittedName>
        <fullName evidence="7">Amino acid transporter</fullName>
    </submittedName>
</protein>
<feature type="transmembrane region" description="Helical" evidence="6">
    <location>
        <begin position="438"/>
        <end position="463"/>
    </location>
</feature>
<dbReference type="PANTHER" id="PTHR43243">
    <property type="entry name" value="INNER MEMBRANE TRANSPORTER YGJI-RELATED"/>
    <property type="match status" value="1"/>
</dbReference>
<sequence>MTSPAPSQNSRRKTLEHIAAENNNHPLKRSLTATQLLFMGVGTTVGAGVYVMTGTAAANYAGPSILLSFLIAAAACLFTALCYGELASSFPVSGSAYSYAYISMGEKAAWTVGWLLLLEYGISCTGVASGLSGYLTSLLDTFNLHIPAFLTHSTLQPLPGGDDTVLTYHWQIDLVGLLAVCAVTALLVRGVEESARFNTVVVGLKVGVLLLFLIMGVSFVNPANWHPFIPPSEGNFHYGITGIFRAASIMFFAYAGFEAVSTASAEARNPTRDIPIGIIGSLVICTIIYVAVAAVLLGIVPYRSLNVADPLAIATKTMHKPWLALLVNSGATIGLCSVLLGLMYGQTRVLLTVGRDRLIPEIFSRIHPKFRTPWLGTLIIGALVGFMTATMPIDIISDLVSIGTALAFAIVCFTVIWQRNQAPDATRPFKVPLGGFTIKGIWVGIVPTLGIVFCILMALPLTINMFHAVIMGNPIPLILIVTYVALGVLTYQCYGKKNSVMAQNKEP</sequence>
<keyword evidence="8" id="KW-1185">Reference proteome</keyword>
<evidence type="ECO:0000256" key="2">
    <source>
        <dbReference type="ARBA" id="ARBA00022448"/>
    </source>
</evidence>
<comment type="caution">
    <text evidence="7">The sequence shown here is derived from an EMBL/GenBank/DDBJ whole genome shotgun (WGS) entry which is preliminary data.</text>
</comment>
<feature type="transmembrane region" description="Helical" evidence="6">
    <location>
        <begin position="374"/>
        <end position="393"/>
    </location>
</feature>
<feature type="transmembrane region" description="Helical" evidence="6">
    <location>
        <begin position="322"/>
        <end position="345"/>
    </location>
</feature>
<dbReference type="PANTHER" id="PTHR43243:SF4">
    <property type="entry name" value="CATIONIC AMINO ACID TRANSPORTER 4"/>
    <property type="match status" value="1"/>
</dbReference>
<feature type="transmembrane region" description="Helical" evidence="6">
    <location>
        <begin position="475"/>
        <end position="494"/>
    </location>
</feature>
<feature type="transmembrane region" description="Helical" evidence="6">
    <location>
        <begin position="200"/>
        <end position="220"/>
    </location>
</feature>
<feature type="transmembrane region" description="Helical" evidence="6">
    <location>
        <begin position="278"/>
        <end position="302"/>
    </location>
</feature>
<evidence type="ECO:0000256" key="4">
    <source>
        <dbReference type="ARBA" id="ARBA00022989"/>
    </source>
</evidence>
<name>A0ABQ0NW07_9PROT</name>
<dbReference type="PIRSF" id="PIRSF006060">
    <property type="entry name" value="AA_transporter"/>
    <property type="match status" value="1"/>
</dbReference>
<organism evidence="7 8">
    <name type="scientific">Saccharibacter floricola DSM 15669</name>
    <dbReference type="NCBI Taxonomy" id="1123227"/>
    <lineage>
        <taxon>Bacteria</taxon>
        <taxon>Pseudomonadati</taxon>
        <taxon>Pseudomonadota</taxon>
        <taxon>Alphaproteobacteria</taxon>
        <taxon>Acetobacterales</taxon>
        <taxon>Acetobacteraceae</taxon>
        <taxon>Saccharibacter</taxon>
    </lineage>
</organism>
<evidence type="ECO:0000256" key="6">
    <source>
        <dbReference type="SAM" id="Phobius"/>
    </source>
</evidence>
<dbReference type="EMBL" id="BAQD01000001">
    <property type="protein sequence ID" value="GBQ04730.1"/>
    <property type="molecule type" value="Genomic_DNA"/>
</dbReference>